<dbReference type="Pfam" id="PF14580">
    <property type="entry name" value="LRR_9"/>
    <property type="match status" value="1"/>
</dbReference>
<dbReference type="OrthoDB" id="676979at2759"/>
<evidence type="ECO:0000256" key="4">
    <source>
        <dbReference type="SAM" id="MobiDB-lite"/>
    </source>
</evidence>
<dbReference type="Gene3D" id="3.80.10.10">
    <property type="entry name" value="Ribonuclease Inhibitor"/>
    <property type="match status" value="1"/>
</dbReference>
<feature type="compositionally biased region" description="Basic and acidic residues" evidence="4">
    <location>
        <begin position="490"/>
        <end position="512"/>
    </location>
</feature>
<sequence length="512" mass="59618">MVILTEQKVRSKAKLNSGGITQVTSLSLTGLKSDEREKITSLGRALRGFLSLKNLDLSRNKIETLEGLESLSKLTQLSLYFNCVSSLDEISRLRHNRKLRDLDLRLNPVTKTEPNYRSFVIHHLPWIKVLDDQEITESDRYHAESQYTSGRKKTQQFPEDDDDFDRELQQVVEFRKKLRSIASPQRNAEENRSIRLLDQIFPSEEKKMKKSPHDEFESRKNLRSSTPSEVVYHRPPANEPSPIRASHKNRKSHDESFDRFAEEAHLSGALNQRFGSDSRRDENLASSLLSVVALQDPHKSEGTEKSKGRNRDNQREVRDERVQSKREHYAPVEESYAKMAPSNLDGERDRQLMDEPRSRRSHDESPPKARQSILKKVDKSEVRFELGDQSSDSESLDVLDEVMDLIASFLEEKSHKQLSRDSRFKKKLKGHFDRYTQMELDRQYPPEKMTEISSFMGEVGDKVKKLEAEKERYLSEIQRLEEEVSSLRIQEARNDREPDRSRLISTIEESHR</sequence>
<evidence type="ECO:0000313" key="6">
    <source>
        <dbReference type="Proteomes" id="UP000241769"/>
    </source>
</evidence>
<evidence type="ECO:0000313" key="5">
    <source>
        <dbReference type="EMBL" id="PRP85868.1"/>
    </source>
</evidence>
<feature type="compositionally biased region" description="Basic and acidic residues" evidence="4">
    <location>
        <begin position="345"/>
        <end position="367"/>
    </location>
</feature>
<keyword evidence="1" id="KW-0433">Leucine-rich repeat</keyword>
<feature type="compositionally biased region" description="Basic and acidic residues" evidence="4">
    <location>
        <begin position="203"/>
        <end position="220"/>
    </location>
</feature>
<accession>A0A2P6NPN8</accession>
<keyword evidence="3" id="KW-0175">Coiled coil</keyword>
<evidence type="ECO:0000256" key="2">
    <source>
        <dbReference type="ARBA" id="ARBA00022737"/>
    </source>
</evidence>
<organism evidence="5 6">
    <name type="scientific">Planoprotostelium fungivorum</name>
    <dbReference type="NCBI Taxonomy" id="1890364"/>
    <lineage>
        <taxon>Eukaryota</taxon>
        <taxon>Amoebozoa</taxon>
        <taxon>Evosea</taxon>
        <taxon>Variosea</taxon>
        <taxon>Cavosteliida</taxon>
        <taxon>Cavosteliaceae</taxon>
        <taxon>Planoprotostelium</taxon>
    </lineage>
</organism>
<dbReference type="InterPro" id="IPR001611">
    <property type="entry name" value="Leu-rich_rpt"/>
</dbReference>
<dbReference type="PANTHER" id="PTHR23311">
    <property type="entry name" value="HEAT SHOCK REGULATED 2"/>
    <property type="match status" value="1"/>
</dbReference>
<name>A0A2P6NPN8_9EUKA</name>
<feature type="compositionally biased region" description="Basic and acidic residues" evidence="4">
    <location>
        <begin position="375"/>
        <end position="386"/>
    </location>
</feature>
<dbReference type="PANTHER" id="PTHR23311:SF5">
    <property type="entry name" value="CENTROSOMAL PROTEIN OF 72 KDA"/>
    <property type="match status" value="1"/>
</dbReference>
<dbReference type="InterPro" id="IPR055320">
    <property type="entry name" value="CEP72-like"/>
</dbReference>
<comment type="caution">
    <text evidence="5">The sequence shown here is derived from an EMBL/GenBank/DDBJ whole genome shotgun (WGS) entry which is preliminary data.</text>
</comment>
<feature type="compositionally biased region" description="Basic and acidic residues" evidence="4">
    <location>
        <begin position="296"/>
        <end position="331"/>
    </location>
</feature>
<dbReference type="SUPFAM" id="SSF52058">
    <property type="entry name" value="L domain-like"/>
    <property type="match status" value="1"/>
</dbReference>
<dbReference type="AlphaFoldDB" id="A0A2P6NPN8"/>
<evidence type="ECO:0000256" key="3">
    <source>
        <dbReference type="ARBA" id="ARBA00023054"/>
    </source>
</evidence>
<reference evidence="5 6" key="1">
    <citation type="journal article" date="2018" name="Genome Biol. Evol.">
        <title>Multiple Roots of Fruiting Body Formation in Amoebozoa.</title>
        <authorList>
            <person name="Hillmann F."/>
            <person name="Forbes G."/>
            <person name="Novohradska S."/>
            <person name="Ferling I."/>
            <person name="Riege K."/>
            <person name="Groth M."/>
            <person name="Westermann M."/>
            <person name="Marz M."/>
            <person name="Spaller T."/>
            <person name="Winckler T."/>
            <person name="Schaap P."/>
            <person name="Glockner G."/>
        </authorList>
    </citation>
    <scope>NUCLEOTIDE SEQUENCE [LARGE SCALE GENOMIC DNA]</scope>
    <source>
        <strain evidence="5 6">Jena</strain>
    </source>
</reference>
<keyword evidence="2" id="KW-0677">Repeat</keyword>
<keyword evidence="6" id="KW-1185">Reference proteome</keyword>
<feature type="region of interest" description="Disordered" evidence="4">
    <location>
        <begin position="485"/>
        <end position="512"/>
    </location>
</feature>
<dbReference type="SMART" id="SM00365">
    <property type="entry name" value="LRR_SD22"/>
    <property type="match status" value="2"/>
</dbReference>
<feature type="region of interest" description="Disordered" evidence="4">
    <location>
        <begin position="291"/>
        <end position="393"/>
    </location>
</feature>
<protein>
    <submittedName>
        <fullName evidence="5">Centrosomal protein 72</fullName>
    </submittedName>
</protein>
<gene>
    <name evidence="5" type="ORF">PROFUN_06142</name>
</gene>
<dbReference type="Proteomes" id="UP000241769">
    <property type="component" value="Unassembled WGS sequence"/>
</dbReference>
<feature type="region of interest" description="Disordered" evidence="4">
    <location>
        <begin position="140"/>
        <end position="162"/>
    </location>
</feature>
<dbReference type="InterPro" id="IPR032675">
    <property type="entry name" value="LRR_dom_sf"/>
</dbReference>
<proteinExistence type="predicted"/>
<dbReference type="InParanoid" id="A0A2P6NPN8"/>
<dbReference type="PROSITE" id="PS51450">
    <property type="entry name" value="LRR"/>
    <property type="match status" value="2"/>
</dbReference>
<feature type="region of interest" description="Disordered" evidence="4">
    <location>
        <begin position="203"/>
        <end position="257"/>
    </location>
</feature>
<dbReference type="STRING" id="1890364.A0A2P6NPN8"/>
<dbReference type="EMBL" id="MDYQ01000038">
    <property type="protein sequence ID" value="PRP85868.1"/>
    <property type="molecule type" value="Genomic_DNA"/>
</dbReference>
<evidence type="ECO:0000256" key="1">
    <source>
        <dbReference type="ARBA" id="ARBA00022614"/>
    </source>
</evidence>